<dbReference type="EC" id="2.7.1.175" evidence="2"/>
<dbReference type="Pfam" id="PF18085">
    <property type="entry name" value="Mak_N_cap"/>
    <property type="match status" value="1"/>
</dbReference>
<comment type="caution">
    <text evidence="10">The sequence shown here is derived from an EMBL/GenBank/DDBJ whole genome shotgun (WGS) entry which is preliminary data.</text>
</comment>
<keyword evidence="4" id="KW-0808">Transferase</keyword>
<sequence>MDAPMAAGPLAGNAADDVPSLAVSAWNELFAGAARRPLECCVMPRFLRRQRWYAGKSRELSSVTLEDWCWWPEPGMSCAATVWSVRYGDGGEEGYFVPLAVSPAADAERWRTAIPTALAARLQTPQGAGILFDALADDSACTALLRLFEQPREWPWQRGVLHTVVTPALPELRGPTDAPLRIARGAPHQSNSFVLFLPRLVLKVFRKLEPGMHPDFEMGRYLTEHTTFDRVPKVAGALEYRRADGSPLLLGLLQQLVHNQGNGWDHALDNVRTYFARALPAGHPAAALHPLPGLLDLSPPAPPRAIAEGIGSYLESAARLGRRTAELHWALASPTDDPDFAPEPLTPADLSNWVDTARREAREPLAALAQQADRLTETVSEMAQRLHGRRTQLVRQFDEALALHPQAVKTRCHGDYHLGQVLCSEDDYVILDFEGEPGRPLAQRRAKLSPLKDVAGMLRSFDYAAQVGLQAATQDRPDDHHRLEPLARCWQRWTSRAFLRQYLATAADAPFLPADSRDLAALLRFFLLEKALYELKYELHHRPEWVHVPLRGLLDLLGS</sequence>
<dbReference type="AlphaFoldDB" id="A0A7C4LLI5"/>
<evidence type="ECO:0000256" key="4">
    <source>
        <dbReference type="ARBA" id="ARBA00022679"/>
    </source>
</evidence>
<dbReference type="NCBIfam" id="TIGR02457">
    <property type="entry name" value="TreS_Cterm"/>
    <property type="match status" value="1"/>
</dbReference>
<reference evidence="10" key="1">
    <citation type="journal article" date="2020" name="mSystems">
        <title>Genome- and Community-Level Interaction Insights into Carbon Utilization and Element Cycling Functions of Hydrothermarchaeota in Hydrothermal Sediment.</title>
        <authorList>
            <person name="Zhou Z."/>
            <person name="Liu Y."/>
            <person name="Xu W."/>
            <person name="Pan J."/>
            <person name="Luo Z.H."/>
            <person name="Li M."/>
        </authorList>
    </citation>
    <scope>NUCLEOTIDE SEQUENCE [LARGE SCALE GENOMIC DNA]</scope>
    <source>
        <strain evidence="10">SpSt-508</strain>
    </source>
</reference>
<proteinExistence type="inferred from homology"/>
<keyword evidence="5" id="KW-0547">Nucleotide-binding</keyword>
<dbReference type="InterPro" id="IPR012811">
    <property type="entry name" value="TreS_maltokin_C_dom"/>
</dbReference>
<dbReference type="InterPro" id="IPR040999">
    <property type="entry name" value="Mak_N_cap"/>
</dbReference>
<feature type="domain" description="Maltokinase N-terminal cap" evidence="9">
    <location>
        <begin position="46"/>
        <end position="137"/>
    </location>
</feature>
<dbReference type="InterPro" id="IPR011009">
    <property type="entry name" value="Kinase-like_dom_sf"/>
</dbReference>
<evidence type="ECO:0000256" key="8">
    <source>
        <dbReference type="ARBA" id="ARBA00049067"/>
    </source>
</evidence>
<accession>A0A7C4LLI5</accession>
<name>A0A7C4LLI5_9PLAN</name>
<evidence type="ECO:0000259" key="9">
    <source>
        <dbReference type="Pfam" id="PF18085"/>
    </source>
</evidence>
<evidence type="ECO:0000256" key="5">
    <source>
        <dbReference type="ARBA" id="ARBA00022741"/>
    </source>
</evidence>
<evidence type="ECO:0000256" key="1">
    <source>
        <dbReference type="ARBA" id="ARBA00006219"/>
    </source>
</evidence>
<comment type="catalytic activity">
    <reaction evidence="8">
        <text>D-maltose + ATP = alpha-maltose 1-phosphate + ADP + H(+)</text>
        <dbReference type="Rhea" id="RHEA:31915"/>
        <dbReference type="ChEBI" id="CHEBI:15378"/>
        <dbReference type="ChEBI" id="CHEBI:17306"/>
        <dbReference type="ChEBI" id="CHEBI:30616"/>
        <dbReference type="ChEBI" id="CHEBI:63576"/>
        <dbReference type="ChEBI" id="CHEBI:456216"/>
        <dbReference type="EC" id="2.7.1.175"/>
    </reaction>
</comment>
<evidence type="ECO:0000256" key="7">
    <source>
        <dbReference type="ARBA" id="ARBA00031251"/>
    </source>
</evidence>
<organism evidence="10">
    <name type="scientific">Schlesneria paludicola</name>
    <dbReference type="NCBI Taxonomy" id="360056"/>
    <lineage>
        <taxon>Bacteria</taxon>
        <taxon>Pseudomonadati</taxon>
        <taxon>Planctomycetota</taxon>
        <taxon>Planctomycetia</taxon>
        <taxon>Planctomycetales</taxon>
        <taxon>Planctomycetaceae</taxon>
        <taxon>Schlesneria</taxon>
    </lineage>
</organism>
<evidence type="ECO:0000256" key="3">
    <source>
        <dbReference type="ARBA" id="ARBA00013882"/>
    </source>
</evidence>
<dbReference type="Gene3D" id="3.90.1200.10">
    <property type="match status" value="1"/>
</dbReference>
<evidence type="ECO:0000313" key="10">
    <source>
        <dbReference type="EMBL" id="HGT39735.1"/>
    </source>
</evidence>
<dbReference type="EMBL" id="DSVQ01000015">
    <property type="protein sequence ID" value="HGT39735.1"/>
    <property type="molecule type" value="Genomic_DNA"/>
</dbReference>
<protein>
    <recommendedName>
        <fullName evidence="3">Maltokinase</fullName>
        <ecNumber evidence="2">2.7.1.175</ecNumber>
    </recommendedName>
    <alternativeName>
        <fullName evidence="7">Maltose-1-phosphate synthase</fullName>
    </alternativeName>
</protein>
<keyword evidence="6" id="KW-0067">ATP-binding</keyword>
<comment type="similarity">
    <text evidence="1">Belongs to the aminoglycoside phosphotransferase family.</text>
</comment>
<dbReference type="GO" id="GO:0005524">
    <property type="term" value="F:ATP binding"/>
    <property type="evidence" value="ECO:0007669"/>
    <property type="project" value="UniProtKB-KW"/>
</dbReference>
<evidence type="ECO:0000256" key="2">
    <source>
        <dbReference type="ARBA" id="ARBA00011962"/>
    </source>
</evidence>
<dbReference type="SUPFAM" id="SSF56112">
    <property type="entry name" value="Protein kinase-like (PK-like)"/>
    <property type="match status" value="1"/>
</dbReference>
<dbReference type="GO" id="GO:0016740">
    <property type="term" value="F:transferase activity"/>
    <property type="evidence" value="ECO:0007669"/>
    <property type="project" value="UniProtKB-KW"/>
</dbReference>
<gene>
    <name evidence="10" type="ORF">ENS64_10815</name>
</gene>
<evidence type="ECO:0000256" key="6">
    <source>
        <dbReference type="ARBA" id="ARBA00022840"/>
    </source>
</evidence>